<evidence type="ECO:0000256" key="3">
    <source>
        <dbReference type="ARBA" id="ARBA00022490"/>
    </source>
</evidence>
<evidence type="ECO:0000256" key="1">
    <source>
        <dbReference type="ARBA" id="ARBA00004496"/>
    </source>
</evidence>
<dbReference type="Gene3D" id="3.90.190.10">
    <property type="entry name" value="Protein tyrosine phosphatase superfamily"/>
    <property type="match status" value="1"/>
</dbReference>
<dbReference type="InterPro" id="IPR016130">
    <property type="entry name" value="Tyr_Pase_AS"/>
</dbReference>
<dbReference type="PANTHER" id="PTHR31126:SF48">
    <property type="entry name" value="INOSITOL PHOSPHATASE SIW14"/>
    <property type="match status" value="1"/>
</dbReference>
<dbReference type="GO" id="GO:0052840">
    <property type="term" value="F:inositol diphosphate tetrakisphosphate diphosphatase activity"/>
    <property type="evidence" value="ECO:0007669"/>
    <property type="project" value="TreeGrafter"/>
</dbReference>
<dbReference type="PROSITE" id="PS00383">
    <property type="entry name" value="TYR_PHOSPHATASE_1"/>
    <property type="match status" value="1"/>
</dbReference>
<dbReference type="Proteomes" id="UP000813385">
    <property type="component" value="Unassembled WGS sequence"/>
</dbReference>
<evidence type="ECO:0000256" key="4">
    <source>
        <dbReference type="ARBA" id="ARBA00022801"/>
    </source>
</evidence>
<dbReference type="FunFam" id="3.90.190.10:FF:000035">
    <property type="entry name" value="Tyrosine phosphatase, putative"/>
    <property type="match status" value="1"/>
</dbReference>
<proteinExistence type="inferred from homology"/>
<comment type="catalytic activity">
    <reaction evidence="7">
        <text>1,5-bis(diphospho)-1D-myo-inositol 2,3,4,6-tetrakisphosphate + H2O = 1-diphospho-1D-myo-inositol 2,3,4,5,6-pentakisphosphate + phosphate + 2 H(+)</text>
        <dbReference type="Rhea" id="RHEA:79699"/>
        <dbReference type="ChEBI" id="CHEBI:15377"/>
        <dbReference type="ChEBI" id="CHEBI:15378"/>
        <dbReference type="ChEBI" id="CHEBI:43474"/>
        <dbReference type="ChEBI" id="CHEBI:74946"/>
        <dbReference type="ChEBI" id="CHEBI:77983"/>
        <dbReference type="EC" id="3.6.1.52"/>
    </reaction>
    <physiologicalReaction direction="left-to-right" evidence="7">
        <dbReference type="Rhea" id="RHEA:79700"/>
    </physiologicalReaction>
</comment>
<dbReference type="PANTHER" id="PTHR31126">
    <property type="entry name" value="TYROSINE-PROTEIN PHOSPHATASE"/>
    <property type="match status" value="1"/>
</dbReference>
<sequence length="309" mass="34746">MASKRSGRTYQDENNHSDVKDRRQSRPLKQEDGPREERTDSSKSSSNRGSRDSSISPDAVVDMTLNEKTIVAVEAKISDAAIAVGRSCTIAADSELTARMSSVPMVQYSAPTEGRPFNFGIVVPGVYRSSYPKPEDFAYMQKLGLKTVVTLGRKDEPDHEYADFMAASGIRHHIIDMKGTKKESIPIQTMRDILRIVLDQQHYPLMIHCNHGKHRTGCVVAVVRKVSGWKLDIILDEYRTYATPKVRECDVDYIASFELSQLSNLFVQEASTRFRARTFQRATVFTCAVLLIWMITSRQIPIPPTQGSL</sequence>
<keyword evidence="11" id="KW-1185">Reference proteome</keyword>
<protein>
    <recommendedName>
        <fullName evidence="2">diphosphoinositol-polyphosphate diphosphatase</fullName>
        <ecNumber evidence="2">3.6.1.52</ecNumber>
    </recommendedName>
</protein>
<dbReference type="GO" id="GO:0016791">
    <property type="term" value="F:phosphatase activity"/>
    <property type="evidence" value="ECO:0007669"/>
    <property type="project" value="TreeGrafter"/>
</dbReference>
<evidence type="ECO:0000256" key="5">
    <source>
        <dbReference type="ARBA" id="ARBA00044949"/>
    </source>
</evidence>
<keyword evidence="3" id="KW-0963">Cytoplasm</keyword>
<dbReference type="InterPro" id="IPR020422">
    <property type="entry name" value="TYR_PHOSPHATASE_DUAL_dom"/>
</dbReference>
<dbReference type="SUPFAM" id="SSF52799">
    <property type="entry name" value="(Phosphotyrosine protein) phosphatases II"/>
    <property type="match status" value="1"/>
</dbReference>
<dbReference type="OrthoDB" id="6375174at2759"/>
<comment type="catalytic activity">
    <reaction evidence="6">
        <text>5-diphospho-1D-myo-inositol 1,2,3,4,6-pentakisphosphate + H2O = 1D-myo-inositol hexakisphosphate + phosphate + H(+)</text>
        <dbReference type="Rhea" id="RHEA:22384"/>
        <dbReference type="ChEBI" id="CHEBI:15377"/>
        <dbReference type="ChEBI" id="CHEBI:15378"/>
        <dbReference type="ChEBI" id="CHEBI:43474"/>
        <dbReference type="ChEBI" id="CHEBI:58130"/>
        <dbReference type="ChEBI" id="CHEBI:58628"/>
        <dbReference type="EC" id="3.6.1.52"/>
    </reaction>
    <physiologicalReaction direction="left-to-right" evidence="6">
        <dbReference type="Rhea" id="RHEA:22385"/>
    </physiologicalReaction>
</comment>
<evidence type="ECO:0000256" key="8">
    <source>
        <dbReference type="SAM" id="MobiDB-lite"/>
    </source>
</evidence>
<dbReference type="AlphaFoldDB" id="A0A8K0TPL6"/>
<feature type="compositionally biased region" description="Basic and acidic residues" evidence="8">
    <location>
        <begin position="10"/>
        <end position="41"/>
    </location>
</feature>
<organism evidence="10 11">
    <name type="scientific">Plectosphaerella cucumerina</name>
    <dbReference type="NCBI Taxonomy" id="40658"/>
    <lineage>
        <taxon>Eukaryota</taxon>
        <taxon>Fungi</taxon>
        <taxon>Dikarya</taxon>
        <taxon>Ascomycota</taxon>
        <taxon>Pezizomycotina</taxon>
        <taxon>Sordariomycetes</taxon>
        <taxon>Hypocreomycetidae</taxon>
        <taxon>Glomerellales</taxon>
        <taxon>Plectosphaerellaceae</taxon>
        <taxon>Plectosphaerella</taxon>
    </lineage>
</organism>
<gene>
    <name evidence="10" type="ORF">B0T11DRAFT_49520</name>
</gene>
<dbReference type="EC" id="3.6.1.52" evidence="2"/>
<evidence type="ECO:0000313" key="11">
    <source>
        <dbReference type="Proteomes" id="UP000813385"/>
    </source>
</evidence>
<evidence type="ECO:0000256" key="2">
    <source>
        <dbReference type="ARBA" id="ARBA00012527"/>
    </source>
</evidence>
<feature type="domain" description="Tyrosine-protein phosphatase" evidence="9">
    <location>
        <begin position="118"/>
        <end position="266"/>
    </location>
</feature>
<reference evidence="10" key="1">
    <citation type="journal article" date="2021" name="Nat. Commun.">
        <title>Genetic determinants of endophytism in the Arabidopsis root mycobiome.</title>
        <authorList>
            <person name="Mesny F."/>
            <person name="Miyauchi S."/>
            <person name="Thiergart T."/>
            <person name="Pickel B."/>
            <person name="Atanasova L."/>
            <person name="Karlsson M."/>
            <person name="Huettel B."/>
            <person name="Barry K.W."/>
            <person name="Haridas S."/>
            <person name="Chen C."/>
            <person name="Bauer D."/>
            <person name="Andreopoulos W."/>
            <person name="Pangilinan J."/>
            <person name="LaButti K."/>
            <person name="Riley R."/>
            <person name="Lipzen A."/>
            <person name="Clum A."/>
            <person name="Drula E."/>
            <person name="Henrissat B."/>
            <person name="Kohler A."/>
            <person name="Grigoriev I.V."/>
            <person name="Martin F.M."/>
            <person name="Hacquard S."/>
        </authorList>
    </citation>
    <scope>NUCLEOTIDE SEQUENCE</scope>
    <source>
        <strain evidence="10">MPI-CAGE-AT-0016</strain>
    </source>
</reference>
<keyword evidence="4" id="KW-0378">Hydrolase</keyword>
<dbReference type="InterPro" id="IPR029021">
    <property type="entry name" value="Prot-tyrosine_phosphatase-like"/>
</dbReference>
<evidence type="ECO:0000256" key="6">
    <source>
        <dbReference type="ARBA" id="ARBA00047342"/>
    </source>
</evidence>
<evidence type="ECO:0000313" key="10">
    <source>
        <dbReference type="EMBL" id="KAH7366982.1"/>
    </source>
</evidence>
<comment type="subcellular location">
    <subcellularLocation>
        <location evidence="1">Cytoplasm</location>
    </subcellularLocation>
</comment>
<dbReference type="Pfam" id="PF03162">
    <property type="entry name" value="Y_phosphatase2"/>
    <property type="match status" value="1"/>
</dbReference>
<comment type="caution">
    <text evidence="10">The sequence shown here is derived from an EMBL/GenBank/DDBJ whole genome shotgun (WGS) entry which is preliminary data.</text>
</comment>
<name>A0A8K0TPL6_9PEZI</name>
<dbReference type="InterPro" id="IPR004861">
    <property type="entry name" value="Siw14-like"/>
</dbReference>
<accession>A0A8K0TPL6</accession>
<feature type="region of interest" description="Disordered" evidence="8">
    <location>
        <begin position="1"/>
        <end position="60"/>
    </location>
</feature>
<evidence type="ECO:0000256" key="7">
    <source>
        <dbReference type="ARBA" id="ARBA00047927"/>
    </source>
</evidence>
<dbReference type="EMBL" id="JAGPXD010000002">
    <property type="protein sequence ID" value="KAH7366982.1"/>
    <property type="molecule type" value="Genomic_DNA"/>
</dbReference>
<feature type="compositionally biased region" description="Low complexity" evidence="8">
    <location>
        <begin position="42"/>
        <end position="56"/>
    </location>
</feature>
<dbReference type="PROSITE" id="PS50054">
    <property type="entry name" value="TYR_PHOSPHATASE_DUAL"/>
    <property type="match status" value="1"/>
</dbReference>
<evidence type="ECO:0000259" key="9">
    <source>
        <dbReference type="PROSITE" id="PS50054"/>
    </source>
</evidence>
<dbReference type="GO" id="GO:0005737">
    <property type="term" value="C:cytoplasm"/>
    <property type="evidence" value="ECO:0007669"/>
    <property type="project" value="UniProtKB-SubCell"/>
</dbReference>
<comment type="similarity">
    <text evidence="5">Belongs to the protein-tyrosine phosphatase family. Atypical dual-specificity phosphatase Siw14-like subfamily.</text>
</comment>